<dbReference type="InterPro" id="IPR018760">
    <property type="entry name" value="DUF2326"/>
</dbReference>
<organism evidence="2 3">
    <name type="scientific">Cupriavidus taiwanensis</name>
    <dbReference type="NCBI Taxonomy" id="164546"/>
    <lineage>
        <taxon>Bacteria</taxon>
        <taxon>Pseudomonadati</taxon>
        <taxon>Pseudomonadota</taxon>
        <taxon>Betaproteobacteria</taxon>
        <taxon>Burkholderiales</taxon>
        <taxon>Burkholderiaceae</taxon>
        <taxon>Cupriavidus</taxon>
    </lineage>
</organism>
<dbReference type="Pfam" id="PF10088">
    <property type="entry name" value="DUF2326"/>
    <property type="match status" value="1"/>
</dbReference>
<name>A0A375JDR6_9BURK</name>
<evidence type="ECO:0000313" key="2">
    <source>
        <dbReference type="EMBL" id="SPS02250.1"/>
    </source>
</evidence>
<sequence>MPDDIFSRILGLKEKTDRATVENEYYLKRADLDDAIVTSNARLEQIYSSIFLEIERDMNARLKSFNTVVYGAQRNSSELRIRSANSYTFSSPDDTGTGKSFAGLIGFDLGMLALTRLPYIIHDSVIYKNIEVAATRRILRILSATKKKQIFLAFDEAKKFGSQTEVLIQRFTVLKLSHADLLYQRDWRTK</sequence>
<dbReference type="EMBL" id="OVTA01000062">
    <property type="protein sequence ID" value="SPS02250.1"/>
    <property type="molecule type" value="Genomic_DNA"/>
</dbReference>
<proteinExistence type="predicted"/>
<gene>
    <name evidence="2" type="ORF">CBM2634_P20035</name>
</gene>
<feature type="domain" description="DUF2326" evidence="1">
    <location>
        <begin position="69"/>
        <end position="180"/>
    </location>
</feature>
<protein>
    <submittedName>
        <fullName evidence="2">Chromosome segregation ATPase</fullName>
    </submittedName>
</protein>
<evidence type="ECO:0000259" key="1">
    <source>
        <dbReference type="Pfam" id="PF10088"/>
    </source>
</evidence>
<accession>A0A375JDR6</accession>
<dbReference type="Proteomes" id="UP000256805">
    <property type="component" value="Unassembled WGS sequence"/>
</dbReference>
<reference evidence="2 3" key="1">
    <citation type="submission" date="2018-01" db="EMBL/GenBank/DDBJ databases">
        <authorList>
            <person name="Gaut B.S."/>
            <person name="Morton B.R."/>
            <person name="Clegg M.T."/>
            <person name="Duvall M.R."/>
        </authorList>
    </citation>
    <scope>NUCLEOTIDE SEQUENCE [LARGE SCALE GENOMIC DNA]</scope>
    <source>
        <strain evidence="2">Cupriavidus taiwanensis cmp 52</strain>
    </source>
</reference>
<evidence type="ECO:0000313" key="3">
    <source>
        <dbReference type="Proteomes" id="UP000256805"/>
    </source>
</evidence>
<dbReference type="AlphaFoldDB" id="A0A375JDR6"/>